<dbReference type="InterPro" id="IPR046848">
    <property type="entry name" value="E_motif"/>
</dbReference>
<proteinExistence type="predicted"/>
<dbReference type="InterPro" id="IPR011990">
    <property type="entry name" value="TPR-like_helical_dom_sf"/>
</dbReference>
<dbReference type="Pfam" id="PF20431">
    <property type="entry name" value="E_motif"/>
    <property type="match status" value="1"/>
</dbReference>
<dbReference type="GO" id="GO:0003723">
    <property type="term" value="F:RNA binding"/>
    <property type="evidence" value="ECO:0007669"/>
    <property type="project" value="InterPro"/>
</dbReference>
<sequence length="250" mass="28659">MYGKSGDVNYARLVFDRMLCRNVWTWSSMILGFAQHGYAKRALELFTEMSNYSVKPNHVTFLGVLCACSHAGLVEDGKCYFHEMENMHGIEPKMVHFGAMVDVLGRADLLKEAYKFITRMPIEADTVVWRTLLSACNIHDINDYSGVGEKVRKMLIELEPKMSGNIVMVANNYAEAGLWQEAEYLRNRMRDRGLKKMAGESCLEVGGSNYRFFSGDFSFIACEEIFLLLTRLNLHVKMINLREYSLIIEF</sequence>
<keyword evidence="1" id="KW-0677">Repeat</keyword>
<dbReference type="Proteomes" id="UP000250235">
    <property type="component" value="Unassembled WGS sequence"/>
</dbReference>
<keyword evidence="3" id="KW-0378">Hydrolase</keyword>
<evidence type="ECO:0000256" key="1">
    <source>
        <dbReference type="ARBA" id="ARBA00022737"/>
    </source>
</evidence>
<dbReference type="PROSITE" id="PS51375">
    <property type="entry name" value="PPR"/>
    <property type="match status" value="1"/>
</dbReference>
<evidence type="ECO:0000313" key="3">
    <source>
        <dbReference type="EMBL" id="KZV44243.1"/>
    </source>
</evidence>
<dbReference type="Pfam" id="PF01535">
    <property type="entry name" value="PPR"/>
    <property type="match status" value="1"/>
</dbReference>
<evidence type="ECO:0000256" key="2">
    <source>
        <dbReference type="PROSITE-ProRule" id="PRU00708"/>
    </source>
</evidence>
<gene>
    <name evidence="3" type="ORF">F511_10729</name>
</gene>
<dbReference type="PANTHER" id="PTHR47926">
    <property type="entry name" value="PENTATRICOPEPTIDE REPEAT-CONTAINING PROTEIN"/>
    <property type="match status" value="1"/>
</dbReference>
<keyword evidence="4" id="KW-1185">Reference proteome</keyword>
<dbReference type="Gene3D" id="1.25.40.10">
    <property type="entry name" value="Tetratricopeptide repeat domain"/>
    <property type="match status" value="1"/>
</dbReference>
<dbReference type="GO" id="GO:0008237">
    <property type="term" value="F:metallopeptidase activity"/>
    <property type="evidence" value="ECO:0007669"/>
    <property type="project" value="UniProtKB-KW"/>
</dbReference>
<protein>
    <submittedName>
        <fullName evidence="3">ATP-dependent zinc metalloprotease FTSH 6, chloroplastic-like</fullName>
    </submittedName>
</protein>
<dbReference type="EMBL" id="KQ997142">
    <property type="protein sequence ID" value="KZV44243.1"/>
    <property type="molecule type" value="Genomic_DNA"/>
</dbReference>
<feature type="repeat" description="PPR" evidence="2">
    <location>
        <begin position="22"/>
        <end position="56"/>
    </location>
</feature>
<dbReference type="InterPro" id="IPR046960">
    <property type="entry name" value="PPR_At4g14850-like_plant"/>
</dbReference>
<accession>A0A2Z7CC23</accession>
<dbReference type="NCBIfam" id="TIGR00756">
    <property type="entry name" value="PPR"/>
    <property type="match status" value="2"/>
</dbReference>
<name>A0A2Z7CC23_9LAMI</name>
<dbReference type="InterPro" id="IPR002885">
    <property type="entry name" value="PPR_rpt"/>
</dbReference>
<dbReference type="FunFam" id="1.25.40.10:FF:000090">
    <property type="entry name" value="Pentatricopeptide repeat-containing protein, chloroplastic"/>
    <property type="match status" value="1"/>
</dbReference>
<reference evidence="3 4" key="1">
    <citation type="journal article" date="2015" name="Proc. Natl. Acad. Sci. U.S.A.">
        <title>The resurrection genome of Boea hygrometrica: A blueprint for survival of dehydration.</title>
        <authorList>
            <person name="Xiao L."/>
            <person name="Yang G."/>
            <person name="Zhang L."/>
            <person name="Yang X."/>
            <person name="Zhao S."/>
            <person name="Ji Z."/>
            <person name="Zhou Q."/>
            <person name="Hu M."/>
            <person name="Wang Y."/>
            <person name="Chen M."/>
            <person name="Xu Y."/>
            <person name="Jin H."/>
            <person name="Xiao X."/>
            <person name="Hu G."/>
            <person name="Bao F."/>
            <person name="Hu Y."/>
            <person name="Wan P."/>
            <person name="Li L."/>
            <person name="Deng X."/>
            <person name="Kuang T."/>
            <person name="Xiang C."/>
            <person name="Zhu J.K."/>
            <person name="Oliver M.J."/>
            <person name="He Y."/>
        </authorList>
    </citation>
    <scope>NUCLEOTIDE SEQUENCE [LARGE SCALE GENOMIC DNA]</scope>
    <source>
        <strain evidence="4">cv. XS01</strain>
    </source>
</reference>
<keyword evidence="3" id="KW-0482">Metalloprotease</keyword>
<dbReference type="Pfam" id="PF13041">
    <property type="entry name" value="PPR_2"/>
    <property type="match status" value="1"/>
</dbReference>
<organism evidence="3 4">
    <name type="scientific">Dorcoceras hygrometricum</name>
    <dbReference type="NCBI Taxonomy" id="472368"/>
    <lineage>
        <taxon>Eukaryota</taxon>
        <taxon>Viridiplantae</taxon>
        <taxon>Streptophyta</taxon>
        <taxon>Embryophyta</taxon>
        <taxon>Tracheophyta</taxon>
        <taxon>Spermatophyta</taxon>
        <taxon>Magnoliopsida</taxon>
        <taxon>eudicotyledons</taxon>
        <taxon>Gunneridae</taxon>
        <taxon>Pentapetalae</taxon>
        <taxon>asterids</taxon>
        <taxon>lamiids</taxon>
        <taxon>Lamiales</taxon>
        <taxon>Gesneriaceae</taxon>
        <taxon>Didymocarpoideae</taxon>
        <taxon>Trichosporeae</taxon>
        <taxon>Loxocarpinae</taxon>
        <taxon>Dorcoceras</taxon>
    </lineage>
</organism>
<evidence type="ECO:0000313" key="4">
    <source>
        <dbReference type="Proteomes" id="UP000250235"/>
    </source>
</evidence>
<dbReference type="OrthoDB" id="622408at2759"/>
<dbReference type="PANTHER" id="PTHR47926:SF347">
    <property type="entry name" value="PENTATRICOPEPTIDE REPEAT-CONTAINING PROTEIN"/>
    <property type="match status" value="1"/>
</dbReference>
<keyword evidence="3" id="KW-0645">Protease</keyword>
<dbReference type="AlphaFoldDB" id="A0A2Z7CC23"/>
<dbReference type="GO" id="GO:0006508">
    <property type="term" value="P:proteolysis"/>
    <property type="evidence" value="ECO:0007669"/>
    <property type="project" value="UniProtKB-KW"/>
</dbReference>
<dbReference type="GO" id="GO:0009451">
    <property type="term" value="P:RNA modification"/>
    <property type="evidence" value="ECO:0007669"/>
    <property type="project" value="InterPro"/>
</dbReference>